<evidence type="ECO:0000313" key="2">
    <source>
        <dbReference type="Proteomes" id="UP001302745"/>
    </source>
</evidence>
<sequence length="171" mass="18975">MAVTLVIEPSDFVLPPGPRLVVIRVDRDALRHFAPSMDPLTDADSFTRVLRKGKAALEHIRRDVSIKLFGADLPCSIMRMGWPQPEGSCDYRYAAPLQVTRYVGFSFTQDISAGELDAAVVELTSESAPIDNCIRFHVIEDHENRKGLHLEQFNRDEVRAVAVGEASQGAL</sequence>
<name>A0AAN6VC80_9PEZI</name>
<organism evidence="1 2">
    <name type="scientific">Chaetomidium leptoderma</name>
    <dbReference type="NCBI Taxonomy" id="669021"/>
    <lineage>
        <taxon>Eukaryota</taxon>
        <taxon>Fungi</taxon>
        <taxon>Dikarya</taxon>
        <taxon>Ascomycota</taxon>
        <taxon>Pezizomycotina</taxon>
        <taxon>Sordariomycetes</taxon>
        <taxon>Sordariomycetidae</taxon>
        <taxon>Sordariales</taxon>
        <taxon>Chaetomiaceae</taxon>
        <taxon>Chaetomidium</taxon>
    </lineage>
</organism>
<keyword evidence="2" id="KW-1185">Reference proteome</keyword>
<dbReference type="AlphaFoldDB" id="A0AAN6VC80"/>
<gene>
    <name evidence="1" type="ORF">C8A00DRAFT_19483</name>
</gene>
<protein>
    <submittedName>
        <fullName evidence="1">Uncharacterized protein</fullName>
    </submittedName>
</protein>
<reference evidence="1" key="1">
    <citation type="journal article" date="2023" name="Mol. Phylogenet. Evol.">
        <title>Genome-scale phylogeny and comparative genomics of the fungal order Sordariales.</title>
        <authorList>
            <person name="Hensen N."/>
            <person name="Bonometti L."/>
            <person name="Westerberg I."/>
            <person name="Brannstrom I.O."/>
            <person name="Guillou S."/>
            <person name="Cros-Aarteil S."/>
            <person name="Calhoun S."/>
            <person name="Haridas S."/>
            <person name="Kuo A."/>
            <person name="Mondo S."/>
            <person name="Pangilinan J."/>
            <person name="Riley R."/>
            <person name="LaButti K."/>
            <person name="Andreopoulos B."/>
            <person name="Lipzen A."/>
            <person name="Chen C."/>
            <person name="Yan M."/>
            <person name="Daum C."/>
            <person name="Ng V."/>
            <person name="Clum A."/>
            <person name="Steindorff A."/>
            <person name="Ohm R.A."/>
            <person name="Martin F."/>
            <person name="Silar P."/>
            <person name="Natvig D.O."/>
            <person name="Lalanne C."/>
            <person name="Gautier V."/>
            <person name="Ament-Velasquez S.L."/>
            <person name="Kruys A."/>
            <person name="Hutchinson M.I."/>
            <person name="Powell A.J."/>
            <person name="Barry K."/>
            <person name="Miller A.N."/>
            <person name="Grigoriev I.V."/>
            <person name="Debuchy R."/>
            <person name="Gladieux P."/>
            <person name="Hiltunen Thoren M."/>
            <person name="Johannesson H."/>
        </authorList>
    </citation>
    <scope>NUCLEOTIDE SEQUENCE</scope>
    <source>
        <strain evidence="1">CBS 538.74</strain>
    </source>
</reference>
<proteinExistence type="predicted"/>
<comment type="caution">
    <text evidence="1">The sequence shown here is derived from an EMBL/GenBank/DDBJ whole genome shotgun (WGS) entry which is preliminary data.</text>
</comment>
<dbReference type="EMBL" id="MU857270">
    <property type="protein sequence ID" value="KAK4148739.1"/>
    <property type="molecule type" value="Genomic_DNA"/>
</dbReference>
<accession>A0AAN6VC80</accession>
<reference evidence="1" key="2">
    <citation type="submission" date="2023-05" db="EMBL/GenBank/DDBJ databases">
        <authorList>
            <consortium name="Lawrence Berkeley National Laboratory"/>
            <person name="Steindorff A."/>
            <person name="Hensen N."/>
            <person name="Bonometti L."/>
            <person name="Westerberg I."/>
            <person name="Brannstrom I.O."/>
            <person name="Guillou S."/>
            <person name="Cros-Aarteil S."/>
            <person name="Calhoun S."/>
            <person name="Haridas S."/>
            <person name="Kuo A."/>
            <person name="Mondo S."/>
            <person name="Pangilinan J."/>
            <person name="Riley R."/>
            <person name="Labutti K."/>
            <person name="Andreopoulos B."/>
            <person name="Lipzen A."/>
            <person name="Chen C."/>
            <person name="Yanf M."/>
            <person name="Daum C."/>
            <person name="Ng V."/>
            <person name="Clum A."/>
            <person name="Ohm R."/>
            <person name="Martin F."/>
            <person name="Silar P."/>
            <person name="Natvig D."/>
            <person name="Lalanne C."/>
            <person name="Gautier V."/>
            <person name="Ament-Velasquez S.L."/>
            <person name="Kruys A."/>
            <person name="Hutchinson M.I."/>
            <person name="Powell A.J."/>
            <person name="Barry K."/>
            <person name="Miller A.N."/>
            <person name="Grigoriev I.V."/>
            <person name="Debuchy R."/>
            <person name="Gladieux P."/>
            <person name="Thoren M.H."/>
            <person name="Johannesson H."/>
        </authorList>
    </citation>
    <scope>NUCLEOTIDE SEQUENCE</scope>
    <source>
        <strain evidence="1">CBS 538.74</strain>
    </source>
</reference>
<evidence type="ECO:0000313" key="1">
    <source>
        <dbReference type="EMBL" id="KAK4148739.1"/>
    </source>
</evidence>
<dbReference type="Proteomes" id="UP001302745">
    <property type="component" value="Unassembled WGS sequence"/>
</dbReference>